<evidence type="ECO:0000313" key="11">
    <source>
        <dbReference type="Proteomes" id="UP000262712"/>
    </source>
</evidence>
<proteinExistence type="inferred from homology"/>
<evidence type="ECO:0000313" key="9">
    <source>
        <dbReference type="EMBL" id="PHO19302.1"/>
    </source>
</evidence>
<feature type="transmembrane region" description="Helical" evidence="7">
    <location>
        <begin position="214"/>
        <end position="237"/>
    </location>
</feature>
<protein>
    <recommendedName>
        <fullName evidence="6">Transporter</fullName>
    </recommendedName>
</protein>
<dbReference type="PANTHER" id="PTHR42948">
    <property type="entry name" value="TRANSPORTER"/>
    <property type="match status" value="1"/>
</dbReference>
<feature type="transmembrane region" description="Helical" evidence="7">
    <location>
        <begin position="291"/>
        <end position="319"/>
    </location>
</feature>
<dbReference type="AlphaFoldDB" id="A0A2G1DLC6"/>
<dbReference type="Pfam" id="PF00209">
    <property type="entry name" value="SNF"/>
    <property type="match status" value="2"/>
</dbReference>
<dbReference type="InterPro" id="IPR037272">
    <property type="entry name" value="SNS_sf"/>
</dbReference>
<dbReference type="Proteomes" id="UP000262712">
    <property type="component" value="Chromosome"/>
</dbReference>
<sequence>MKTAKFSRLGFILAAVGSAVGLGNIWKFPYVTGEYGGGAFVLIYLITALFVGIFVLIAELLIGKLGQSDAVSMFENLATKHKKAWKWAGFVVIVPLIILSYYSVVIGWIFHYIVISFEKLPTTVKESTDNFMNLLTSDYQTQLFYHTIVFVLVTAIILKGIKNGIEKINKILMPLLGILLGILFVYSINIDAFVDAAHFMFDPDFSKLTSTGVIVAIGQAFYTLSLGMGIIITYAASLPKQSNIVRSSLIIAIIDTIVAIVAGLIIFTLLFDKGAQSTKGAGLVFISLPSVFYEFGGAGQFLALLFFIAIAFAGITSAISMMEPTVLYLIQRFNMSRTKAAIICSIFFYLLGIVTLFSNITEYKPLLNVGDKSFFDWVDFVCSTMLVPCGGILVVVFVGYYMDKTKIRKELVPLMGKTFVSIWFFMIRYIIPFALFAVILNETGILNSKG</sequence>
<feature type="transmembrane region" description="Helical" evidence="7">
    <location>
        <begin position="422"/>
        <end position="440"/>
    </location>
</feature>
<dbReference type="NCBIfam" id="NF037979">
    <property type="entry name" value="Na_transp"/>
    <property type="match status" value="1"/>
</dbReference>
<dbReference type="PRINTS" id="PR00176">
    <property type="entry name" value="NANEUSMPORT"/>
</dbReference>
<dbReference type="EMBL" id="NXFY01000001">
    <property type="protein sequence ID" value="PHO19302.1"/>
    <property type="molecule type" value="Genomic_DNA"/>
</dbReference>
<accession>A0A2G1DLC6</accession>
<dbReference type="RefSeq" id="WP_099341119.1">
    <property type="nucleotide sequence ID" value="NZ_CP032098.1"/>
</dbReference>
<evidence type="ECO:0000256" key="1">
    <source>
        <dbReference type="ARBA" id="ARBA00004141"/>
    </source>
</evidence>
<evidence type="ECO:0000256" key="5">
    <source>
        <dbReference type="ARBA" id="ARBA00023136"/>
    </source>
</evidence>
<organism evidence="9 10">
    <name type="scientific">Malaciobacter molluscorum LMG 25693</name>
    <dbReference type="NCBI Taxonomy" id="870501"/>
    <lineage>
        <taxon>Bacteria</taxon>
        <taxon>Pseudomonadati</taxon>
        <taxon>Campylobacterota</taxon>
        <taxon>Epsilonproteobacteria</taxon>
        <taxon>Campylobacterales</taxon>
        <taxon>Arcobacteraceae</taxon>
        <taxon>Malaciobacter</taxon>
    </lineage>
</organism>
<evidence type="ECO:0000256" key="2">
    <source>
        <dbReference type="ARBA" id="ARBA00022448"/>
    </source>
</evidence>
<feature type="transmembrane region" description="Helical" evidence="7">
    <location>
        <begin position="143"/>
        <end position="161"/>
    </location>
</feature>
<dbReference type="GO" id="GO:0016020">
    <property type="term" value="C:membrane"/>
    <property type="evidence" value="ECO:0007669"/>
    <property type="project" value="UniProtKB-SubCell"/>
</dbReference>
<comment type="similarity">
    <text evidence="6">Belongs to the sodium:neurotransmitter symporter (SNF) (TC 2.A.22) family.</text>
</comment>
<comment type="subcellular location">
    <subcellularLocation>
        <location evidence="1">Membrane</location>
        <topology evidence="1">Multi-pass membrane protein</topology>
    </subcellularLocation>
</comment>
<feature type="transmembrane region" description="Helical" evidence="7">
    <location>
        <begin position="37"/>
        <end position="63"/>
    </location>
</feature>
<keyword evidence="10" id="KW-1185">Reference proteome</keyword>
<feature type="transmembrane region" description="Helical" evidence="7">
    <location>
        <begin position="377"/>
        <end position="401"/>
    </location>
</feature>
<evidence type="ECO:0000256" key="4">
    <source>
        <dbReference type="ARBA" id="ARBA00022989"/>
    </source>
</evidence>
<dbReference type="InterPro" id="IPR047218">
    <property type="entry name" value="YocR/YhdH-like"/>
</dbReference>
<keyword evidence="6" id="KW-0769">Symport</keyword>
<keyword evidence="4 7" id="KW-1133">Transmembrane helix</keyword>
<evidence type="ECO:0000313" key="10">
    <source>
        <dbReference type="Proteomes" id="UP000221222"/>
    </source>
</evidence>
<evidence type="ECO:0000256" key="7">
    <source>
        <dbReference type="SAM" id="Phobius"/>
    </source>
</evidence>
<keyword evidence="5 7" id="KW-0472">Membrane</keyword>
<name>A0A2G1DLC6_9BACT</name>
<feature type="transmembrane region" description="Helical" evidence="7">
    <location>
        <begin position="173"/>
        <end position="194"/>
    </location>
</feature>
<feature type="transmembrane region" description="Helical" evidence="7">
    <location>
        <begin position="84"/>
        <end position="110"/>
    </location>
</feature>
<dbReference type="PROSITE" id="PS50267">
    <property type="entry name" value="NA_NEUROTRAN_SYMP_3"/>
    <property type="match status" value="1"/>
</dbReference>
<dbReference type="EMBL" id="CP032098">
    <property type="protein sequence ID" value="AXX92072.1"/>
    <property type="molecule type" value="Genomic_DNA"/>
</dbReference>
<dbReference type="Proteomes" id="UP000221222">
    <property type="component" value="Unassembled WGS sequence"/>
</dbReference>
<gene>
    <name evidence="8" type="ORF">AMOL_1088</name>
    <name evidence="9" type="ORF">CPU12_00555</name>
</gene>
<reference evidence="8 11" key="2">
    <citation type="submission" date="2018-08" db="EMBL/GenBank/DDBJ databases">
        <title>Complete genome of the Arcobacter molluscorum type strain LMG 25693.</title>
        <authorList>
            <person name="Miller W.G."/>
            <person name="Yee E."/>
            <person name="Bono J.L."/>
        </authorList>
    </citation>
    <scope>NUCLEOTIDE SEQUENCE [LARGE SCALE GENOMIC DNA]</scope>
    <source>
        <strain evidence="8 11">CECT 7696</strain>
    </source>
</reference>
<evidence type="ECO:0000313" key="8">
    <source>
        <dbReference type="EMBL" id="AXX92072.1"/>
    </source>
</evidence>
<feature type="transmembrane region" description="Helical" evidence="7">
    <location>
        <begin position="249"/>
        <end position="271"/>
    </location>
</feature>
<dbReference type="GO" id="GO:0015293">
    <property type="term" value="F:symporter activity"/>
    <property type="evidence" value="ECO:0007669"/>
    <property type="project" value="UniProtKB-KW"/>
</dbReference>
<keyword evidence="2 6" id="KW-0813">Transport</keyword>
<dbReference type="CDD" id="cd10336">
    <property type="entry name" value="SLC6sbd_Tyt1-Like"/>
    <property type="match status" value="1"/>
</dbReference>
<reference evidence="9 10" key="1">
    <citation type="submission" date="2017-09" db="EMBL/GenBank/DDBJ databases">
        <title>Arcobacter canalis sp. nov., a new species isolated from a water canal contaminated with urban sewage.</title>
        <authorList>
            <person name="Perez-Cataluna A."/>
            <person name="Salas-Masso N."/>
            <person name="Figueras M.J."/>
        </authorList>
    </citation>
    <scope>NUCLEOTIDE SEQUENCE [LARGE SCALE GENOMIC DNA]</scope>
    <source>
        <strain evidence="9 10">F98-3</strain>
    </source>
</reference>
<evidence type="ECO:0000256" key="6">
    <source>
        <dbReference type="RuleBase" id="RU003732"/>
    </source>
</evidence>
<keyword evidence="3 6" id="KW-0812">Transmembrane</keyword>
<evidence type="ECO:0000256" key="3">
    <source>
        <dbReference type="ARBA" id="ARBA00022692"/>
    </source>
</evidence>
<feature type="transmembrane region" description="Helical" evidence="7">
    <location>
        <begin position="340"/>
        <end position="357"/>
    </location>
</feature>
<dbReference type="InterPro" id="IPR000175">
    <property type="entry name" value="Na/ntran_symport"/>
</dbReference>
<dbReference type="PROSITE" id="PS00610">
    <property type="entry name" value="NA_NEUROTRAN_SYMP_1"/>
    <property type="match status" value="1"/>
</dbReference>
<dbReference type="KEGG" id="amol:AMOL_1088"/>
<dbReference type="SUPFAM" id="SSF161070">
    <property type="entry name" value="SNF-like"/>
    <property type="match status" value="1"/>
</dbReference>
<dbReference type="PANTHER" id="PTHR42948:SF1">
    <property type="entry name" value="TRANSPORTER"/>
    <property type="match status" value="1"/>
</dbReference>